<protein>
    <submittedName>
        <fullName evidence="1">Uncharacterized protein</fullName>
    </submittedName>
</protein>
<accession>A0AAE0WCF1</accession>
<organism evidence="1 2">
    <name type="scientific">Potamilus streckersoni</name>
    <dbReference type="NCBI Taxonomy" id="2493646"/>
    <lineage>
        <taxon>Eukaryota</taxon>
        <taxon>Metazoa</taxon>
        <taxon>Spiralia</taxon>
        <taxon>Lophotrochozoa</taxon>
        <taxon>Mollusca</taxon>
        <taxon>Bivalvia</taxon>
        <taxon>Autobranchia</taxon>
        <taxon>Heteroconchia</taxon>
        <taxon>Palaeoheterodonta</taxon>
        <taxon>Unionida</taxon>
        <taxon>Unionoidea</taxon>
        <taxon>Unionidae</taxon>
        <taxon>Ambleminae</taxon>
        <taxon>Lampsilini</taxon>
        <taxon>Potamilus</taxon>
    </lineage>
</organism>
<reference evidence="1" key="2">
    <citation type="journal article" date="2021" name="Genome Biol. Evol.">
        <title>Developing a high-quality reference genome for a parasitic bivalve with doubly uniparental inheritance (Bivalvia: Unionida).</title>
        <authorList>
            <person name="Smith C.H."/>
        </authorList>
    </citation>
    <scope>NUCLEOTIDE SEQUENCE</scope>
    <source>
        <strain evidence="1">CHS0354</strain>
        <tissue evidence="1">Mantle</tissue>
    </source>
</reference>
<name>A0AAE0WCF1_9BIVA</name>
<gene>
    <name evidence="1" type="ORF">CHS0354_038837</name>
</gene>
<dbReference type="AlphaFoldDB" id="A0AAE0WCF1"/>
<evidence type="ECO:0000313" key="1">
    <source>
        <dbReference type="EMBL" id="KAK3610198.1"/>
    </source>
</evidence>
<evidence type="ECO:0000313" key="2">
    <source>
        <dbReference type="Proteomes" id="UP001195483"/>
    </source>
</evidence>
<proteinExistence type="predicted"/>
<dbReference type="Proteomes" id="UP001195483">
    <property type="component" value="Unassembled WGS sequence"/>
</dbReference>
<reference evidence="1" key="1">
    <citation type="journal article" date="2021" name="Genome Biol. Evol.">
        <title>A High-Quality Reference Genome for a Parasitic Bivalve with Doubly Uniparental Inheritance (Bivalvia: Unionida).</title>
        <authorList>
            <person name="Smith C.H."/>
        </authorList>
    </citation>
    <scope>NUCLEOTIDE SEQUENCE</scope>
    <source>
        <strain evidence="1">CHS0354</strain>
    </source>
</reference>
<keyword evidence="2" id="KW-1185">Reference proteome</keyword>
<comment type="caution">
    <text evidence="1">The sequence shown here is derived from an EMBL/GenBank/DDBJ whole genome shotgun (WGS) entry which is preliminary data.</text>
</comment>
<sequence length="128" mass="14702">MPSFYAHTILFIGSSVQRTVKAANKVRLEEETLQVTEIEQLLDSDAEELRNENLLDLEKEYSDEEQKPFSVSKRLVSSNMLGLRHLKFFFLLTSHHVTAVCSLMEDNDPDMNRSCLILRTSYGSSFLL</sequence>
<reference evidence="1" key="3">
    <citation type="submission" date="2023-05" db="EMBL/GenBank/DDBJ databases">
        <authorList>
            <person name="Smith C.H."/>
        </authorList>
    </citation>
    <scope>NUCLEOTIDE SEQUENCE</scope>
    <source>
        <strain evidence="1">CHS0354</strain>
        <tissue evidence="1">Mantle</tissue>
    </source>
</reference>
<dbReference type="EMBL" id="JAEAOA010002259">
    <property type="protein sequence ID" value="KAK3610198.1"/>
    <property type="molecule type" value="Genomic_DNA"/>
</dbReference>